<organism evidence="7 8">
    <name type="scientific">Nonomuraea pusilla</name>
    <dbReference type="NCBI Taxonomy" id="46177"/>
    <lineage>
        <taxon>Bacteria</taxon>
        <taxon>Bacillati</taxon>
        <taxon>Actinomycetota</taxon>
        <taxon>Actinomycetes</taxon>
        <taxon>Streptosporangiales</taxon>
        <taxon>Streptosporangiaceae</taxon>
        <taxon>Nonomuraea</taxon>
    </lineage>
</organism>
<evidence type="ECO:0000259" key="6">
    <source>
        <dbReference type="PROSITE" id="PS50949"/>
    </source>
</evidence>
<dbReference type="CDD" id="cd07377">
    <property type="entry name" value="WHTH_GntR"/>
    <property type="match status" value="1"/>
</dbReference>
<dbReference type="EMBL" id="FOBF01000012">
    <property type="protein sequence ID" value="SEM33245.1"/>
    <property type="molecule type" value="Genomic_DNA"/>
</dbReference>
<keyword evidence="4 7" id="KW-0238">DNA-binding</keyword>
<keyword evidence="7" id="KW-0032">Aminotransferase</keyword>
<dbReference type="SUPFAM" id="SSF53383">
    <property type="entry name" value="PLP-dependent transferases"/>
    <property type="match status" value="1"/>
</dbReference>
<keyword evidence="8" id="KW-1185">Reference proteome</keyword>
<dbReference type="SUPFAM" id="SSF46785">
    <property type="entry name" value="Winged helix' DNA-binding domain"/>
    <property type="match status" value="1"/>
</dbReference>
<dbReference type="InterPro" id="IPR000524">
    <property type="entry name" value="Tscrpt_reg_HTH_GntR"/>
</dbReference>
<evidence type="ECO:0000256" key="4">
    <source>
        <dbReference type="ARBA" id="ARBA00023125"/>
    </source>
</evidence>
<reference evidence="7 8" key="1">
    <citation type="submission" date="2016-10" db="EMBL/GenBank/DDBJ databases">
        <authorList>
            <person name="de Groot N.N."/>
        </authorList>
    </citation>
    <scope>NUCLEOTIDE SEQUENCE [LARGE SCALE GENOMIC DNA]</scope>
    <source>
        <strain evidence="7 8">DSM 43357</strain>
    </source>
</reference>
<dbReference type="PANTHER" id="PTHR46577">
    <property type="entry name" value="HTH-TYPE TRANSCRIPTIONAL REGULATORY PROTEIN GABR"/>
    <property type="match status" value="1"/>
</dbReference>
<dbReference type="GO" id="GO:0030170">
    <property type="term" value="F:pyridoxal phosphate binding"/>
    <property type="evidence" value="ECO:0007669"/>
    <property type="project" value="InterPro"/>
</dbReference>
<sequence>MGTRLPSVRELQQRYQVSPLTVQHVVRDLAAKGLVTVRPGSGTFVAAAPPRGPRPADLAWQHAALGGRTPQDMTRHLALLEAPHPDTIRMSGGYLDDSLIPEKALVASMTRAMRRTGVWGRAPVEGTAAARQWFARQSGGFDPAEVLITSGGQIALSIAIRALTRPGDAIVLETPTYPGYTAIARGHGLDIHPVPTDRDGLRTDLLEDVLRARVARLVVVQPLYANPTGGVLAPDRRRELLDLARRHGVFVLEDDYARDLSIGGAQPPTLASQDQHGHVVYVRSITKPVAPAVRLAALAARGPALARLRAAKTLEDFYVSGPLQEAAVDFLSSPAWQRHRRTVSRELGLRRDGLLAALRSRLPGVEVAHVPAGGMHLWARLPEGYDDADVAARALAAGVMVSAGSTWFTAEPEGAYLRLTYGETPVAQLVEGARRLASVL</sequence>
<evidence type="ECO:0000313" key="7">
    <source>
        <dbReference type="EMBL" id="SEM33245.1"/>
    </source>
</evidence>
<dbReference type="AlphaFoldDB" id="A0A1H7XHV2"/>
<feature type="domain" description="HTH gntR-type" evidence="6">
    <location>
        <begin position="1"/>
        <end position="48"/>
    </location>
</feature>
<keyword evidence="2" id="KW-0663">Pyridoxal phosphate</keyword>
<dbReference type="InterPro" id="IPR015422">
    <property type="entry name" value="PyrdxlP-dep_Trfase_small"/>
</dbReference>
<dbReference type="InterPro" id="IPR051446">
    <property type="entry name" value="HTH_trans_reg/aminotransferase"/>
</dbReference>
<dbReference type="InterPro" id="IPR004839">
    <property type="entry name" value="Aminotransferase_I/II_large"/>
</dbReference>
<dbReference type="Pfam" id="PF00392">
    <property type="entry name" value="GntR"/>
    <property type="match status" value="1"/>
</dbReference>
<proteinExistence type="inferred from homology"/>
<dbReference type="GO" id="GO:0003700">
    <property type="term" value="F:DNA-binding transcription factor activity"/>
    <property type="evidence" value="ECO:0007669"/>
    <property type="project" value="InterPro"/>
</dbReference>
<dbReference type="Pfam" id="PF00155">
    <property type="entry name" value="Aminotran_1_2"/>
    <property type="match status" value="1"/>
</dbReference>
<dbReference type="PROSITE" id="PS50949">
    <property type="entry name" value="HTH_GNTR"/>
    <property type="match status" value="1"/>
</dbReference>
<keyword evidence="7" id="KW-0808">Transferase</keyword>
<evidence type="ECO:0000256" key="1">
    <source>
        <dbReference type="ARBA" id="ARBA00005384"/>
    </source>
</evidence>
<dbReference type="STRING" id="46177.SAMN05660976_04819"/>
<keyword evidence="5" id="KW-0804">Transcription</keyword>
<evidence type="ECO:0000313" key="8">
    <source>
        <dbReference type="Proteomes" id="UP000198953"/>
    </source>
</evidence>
<dbReference type="Gene3D" id="3.40.640.10">
    <property type="entry name" value="Type I PLP-dependent aspartate aminotransferase-like (Major domain)"/>
    <property type="match status" value="1"/>
</dbReference>
<dbReference type="InterPro" id="IPR036388">
    <property type="entry name" value="WH-like_DNA-bd_sf"/>
</dbReference>
<comment type="similarity">
    <text evidence="1">In the C-terminal section; belongs to the class-I pyridoxal-phosphate-dependent aminotransferase family.</text>
</comment>
<evidence type="ECO:0000256" key="3">
    <source>
        <dbReference type="ARBA" id="ARBA00023015"/>
    </source>
</evidence>
<dbReference type="InterPro" id="IPR015421">
    <property type="entry name" value="PyrdxlP-dep_Trfase_major"/>
</dbReference>
<gene>
    <name evidence="7" type="ORF">SAMN05660976_04819</name>
</gene>
<dbReference type="GO" id="GO:0008483">
    <property type="term" value="F:transaminase activity"/>
    <property type="evidence" value="ECO:0007669"/>
    <property type="project" value="UniProtKB-KW"/>
</dbReference>
<dbReference type="InterPro" id="IPR036390">
    <property type="entry name" value="WH_DNA-bd_sf"/>
</dbReference>
<evidence type="ECO:0000256" key="2">
    <source>
        <dbReference type="ARBA" id="ARBA00022898"/>
    </source>
</evidence>
<protein>
    <submittedName>
        <fullName evidence="7">DNA-binding transcriptional regulator, MocR family, contains an aminotransferase domain</fullName>
    </submittedName>
</protein>
<dbReference type="Gene3D" id="1.10.10.10">
    <property type="entry name" value="Winged helix-like DNA-binding domain superfamily/Winged helix DNA-binding domain"/>
    <property type="match status" value="1"/>
</dbReference>
<dbReference type="Proteomes" id="UP000198953">
    <property type="component" value="Unassembled WGS sequence"/>
</dbReference>
<keyword evidence="3" id="KW-0805">Transcription regulation</keyword>
<accession>A0A1H7XHV2</accession>
<evidence type="ECO:0000256" key="5">
    <source>
        <dbReference type="ARBA" id="ARBA00023163"/>
    </source>
</evidence>
<dbReference type="PANTHER" id="PTHR46577:SF2">
    <property type="entry name" value="TRANSCRIPTIONAL REGULATORY PROTEIN"/>
    <property type="match status" value="1"/>
</dbReference>
<dbReference type="Gene3D" id="3.90.1150.10">
    <property type="entry name" value="Aspartate Aminotransferase, domain 1"/>
    <property type="match status" value="1"/>
</dbReference>
<dbReference type="GO" id="GO:0003677">
    <property type="term" value="F:DNA binding"/>
    <property type="evidence" value="ECO:0007669"/>
    <property type="project" value="UniProtKB-KW"/>
</dbReference>
<dbReference type="SMART" id="SM00345">
    <property type="entry name" value="HTH_GNTR"/>
    <property type="match status" value="1"/>
</dbReference>
<name>A0A1H7XHV2_9ACTN</name>
<dbReference type="CDD" id="cd00609">
    <property type="entry name" value="AAT_like"/>
    <property type="match status" value="1"/>
</dbReference>
<dbReference type="InterPro" id="IPR015424">
    <property type="entry name" value="PyrdxlP-dep_Trfase"/>
</dbReference>